<evidence type="ECO:0000259" key="5">
    <source>
        <dbReference type="SMART" id="SM00093"/>
    </source>
</evidence>
<comment type="similarity">
    <text evidence="3">Belongs to the serpin family.</text>
</comment>
<dbReference type="EnsemblMetazoa" id="GPPI005671-RA">
    <property type="protein sequence ID" value="GPPI005671-PA"/>
    <property type="gene ID" value="GPPI005671"/>
</dbReference>
<feature type="domain" description="Serpin" evidence="5">
    <location>
        <begin position="78"/>
        <end position="441"/>
    </location>
</feature>
<evidence type="ECO:0000313" key="6">
    <source>
        <dbReference type="EnsemblMetazoa" id="GPPI005671-PA"/>
    </source>
</evidence>
<dbReference type="PANTHER" id="PTHR11461">
    <property type="entry name" value="SERINE PROTEASE INHIBITOR, SERPIN"/>
    <property type="match status" value="1"/>
</dbReference>
<accession>A0A1B0ARB3</accession>
<dbReference type="PROSITE" id="PS00284">
    <property type="entry name" value="SERPIN"/>
    <property type="match status" value="1"/>
</dbReference>
<sequence>MHFVKSFLYILALACLLITSGLWLPSNGQLSTGSRPLFGPPVFPSSTPAKTNRNRNALLENQIRSLKGAETFALKFFAQLSNEHLKMPNSNYMISPFAVWSLLLLLTEGAVGNTLKELRDTLHIDHDQQVIRAAYRQIASYLTVNTTTIEVASFNALFTDVNKPVNRDYEIVVERVYGSALIPVDYQDVNNTFTKINDDISKATRGLLPYTVTPQDFKEANLLLISSLYFKGQWRYPFNSADTRPATFYDEFGNSLGFVQMMTQNGTFVYAGIQDLEAHVLELPYGTQNRLSMLVILPKKGVTVNKVANNLRDVGLVGIFRQLLSAAEDFEGESVEVFLPKFTTQSHFSLRTILTNMGIADVFEPAFADLSKLSKNVFVSSIFHATRIIVNEEGTEAAAITTAVLANKSIPPKFYVDRPFLYLIVEKKANLLLFAAVFFPLAACLSLLVLLDTSG</sequence>
<reference evidence="6" key="2">
    <citation type="submission" date="2020-05" db="UniProtKB">
        <authorList>
            <consortium name="EnsemblMetazoa"/>
        </authorList>
    </citation>
    <scope>IDENTIFICATION</scope>
    <source>
        <strain evidence="6">IAEA</strain>
    </source>
</reference>
<dbReference type="VEuPathDB" id="VectorBase:GPPI005671"/>
<name>A0A1B0ARB3_9MUSC</name>
<evidence type="ECO:0000256" key="3">
    <source>
        <dbReference type="RuleBase" id="RU000411"/>
    </source>
</evidence>
<keyword evidence="4" id="KW-0812">Transmembrane</keyword>
<dbReference type="InterPro" id="IPR042185">
    <property type="entry name" value="Serpin_sf_2"/>
</dbReference>
<dbReference type="InterPro" id="IPR000215">
    <property type="entry name" value="Serpin_fam"/>
</dbReference>
<organism evidence="6 7">
    <name type="scientific">Glossina palpalis gambiensis</name>
    <dbReference type="NCBI Taxonomy" id="67801"/>
    <lineage>
        <taxon>Eukaryota</taxon>
        <taxon>Metazoa</taxon>
        <taxon>Ecdysozoa</taxon>
        <taxon>Arthropoda</taxon>
        <taxon>Hexapoda</taxon>
        <taxon>Insecta</taxon>
        <taxon>Pterygota</taxon>
        <taxon>Neoptera</taxon>
        <taxon>Endopterygota</taxon>
        <taxon>Diptera</taxon>
        <taxon>Brachycera</taxon>
        <taxon>Muscomorpha</taxon>
        <taxon>Hippoboscoidea</taxon>
        <taxon>Glossinidae</taxon>
        <taxon>Glossina</taxon>
    </lineage>
</organism>
<protein>
    <recommendedName>
        <fullName evidence="5">Serpin domain-containing protein</fullName>
    </recommendedName>
</protein>
<dbReference type="InterPro" id="IPR042178">
    <property type="entry name" value="Serpin_sf_1"/>
</dbReference>
<dbReference type="GO" id="GO:0004867">
    <property type="term" value="F:serine-type endopeptidase inhibitor activity"/>
    <property type="evidence" value="ECO:0007669"/>
    <property type="project" value="UniProtKB-KW"/>
</dbReference>
<dbReference type="GO" id="GO:0005615">
    <property type="term" value="C:extracellular space"/>
    <property type="evidence" value="ECO:0007669"/>
    <property type="project" value="InterPro"/>
</dbReference>
<dbReference type="PANTHER" id="PTHR11461:SF367">
    <property type="entry name" value="GH21475P-RELATED"/>
    <property type="match status" value="1"/>
</dbReference>
<dbReference type="SMART" id="SM00093">
    <property type="entry name" value="SERPIN"/>
    <property type="match status" value="1"/>
</dbReference>
<evidence type="ECO:0000256" key="1">
    <source>
        <dbReference type="ARBA" id="ARBA00022690"/>
    </source>
</evidence>
<dbReference type="Pfam" id="PF00079">
    <property type="entry name" value="Serpin"/>
    <property type="match status" value="1"/>
</dbReference>
<reference evidence="7" key="1">
    <citation type="submission" date="2015-01" db="EMBL/GenBank/DDBJ databases">
        <authorList>
            <person name="Aksoy S."/>
            <person name="Warren W."/>
            <person name="Wilson R.K."/>
        </authorList>
    </citation>
    <scope>NUCLEOTIDE SEQUENCE [LARGE SCALE GENOMIC DNA]</scope>
    <source>
        <strain evidence="7">IAEA</strain>
    </source>
</reference>
<evidence type="ECO:0000313" key="7">
    <source>
        <dbReference type="Proteomes" id="UP000092460"/>
    </source>
</evidence>
<dbReference type="Gene3D" id="2.30.39.10">
    <property type="entry name" value="Alpha-1-antitrypsin, domain 1"/>
    <property type="match status" value="1"/>
</dbReference>
<feature type="transmembrane region" description="Helical" evidence="4">
    <location>
        <begin position="431"/>
        <end position="451"/>
    </location>
</feature>
<dbReference type="AlphaFoldDB" id="A0A1B0ARB3"/>
<dbReference type="InterPro" id="IPR036186">
    <property type="entry name" value="Serpin_sf"/>
</dbReference>
<dbReference type="Gene3D" id="3.30.497.10">
    <property type="entry name" value="Antithrombin, subunit I, domain 2"/>
    <property type="match status" value="1"/>
</dbReference>
<evidence type="ECO:0000256" key="2">
    <source>
        <dbReference type="ARBA" id="ARBA00022900"/>
    </source>
</evidence>
<dbReference type="InterPro" id="IPR023796">
    <property type="entry name" value="Serpin_dom"/>
</dbReference>
<feature type="transmembrane region" description="Helical" evidence="4">
    <location>
        <begin position="7"/>
        <end position="24"/>
    </location>
</feature>
<dbReference type="EMBL" id="JXJN01002301">
    <property type="status" value="NOT_ANNOTATED_CDS"/>
    <property type="molecule type" value="Genomic_DNA"/>
</dbReference>
<proteinExistence type="inferred from homology"/>
<dbReference type="CDD" id="cd19598">
    <property type="entry name" value="serpin77Ba-like_insects"/>
    <property type="match status" value="1"/>
</dbReference>
<dbReference type="InterPro" id="IPR023795">
    <property type="entry name" value="Serpin_CS"/>
</dbReference>
<keyword evidence="4" id="KW-1133">Transmembrane helix</keyword>
<evidence type="ECO:0000256" key="4">
    <source>
        <dbReference type="SAM" id="Phobius"/>
    </source>
</evidence>
<keyword evidence="2" id="KW-0722">Serine protease inhibitor</keyword>
<dbReference type="SUPFAM" id="SSF56574">
    <property type="entry name" value="Serpins"/>
    <property type="match status" value="1"/>
</dbReference>
<keyword evidence="1" id="KW-0646">Protease inhibitor</keyword>
<dbReference type="Proteomes" id="UP000092460">
    <property type="component" value="Unassembled WGS sequence"/>
</dbReference>
<keyword evidence="7" id="KW-1185">Reference proteome</keyword>
<keyword evidence="4" id="KW-0472">Membrane</keyword>
<dbReference type="STRING" id="67801.A0A1B0ARB3"/>